<feature type="transmembrane region" description="Helical" evidence="2">
    <location>
        <begin position="421"/>
        <end position="442"/>
    </location>
</feature>
<keyword evidence="4" id="KW-1185">Reference proteome</keyword>
<accession>A0ABQ5EIN7</accession>
<comment type="caution">
    <text evidence="3">The sequence shown here is derived from an EMBL/GenBank/DDBJ whole genome shotgun (WGS) entry which is preliminary data.</text>
</comment>
<keyword evidence="2" id="KW-0812">Transmembrane</keyword>
<evidence type="ECO:0000256" key="2">
    <source>
        <dbReference type="SAM" id="Phobius"/>
    </source>
</evidence>
<organism evidence="3 4">
    <name type="scientific">Tanacetum coccineum</name>
    <dbReference type="NCBI Taxonomy" id="301880"/>
    <lineage>
        <taxon>Eukaryota</taxon>
        <taxon>Viridiplantae</taxon>
        <taxon>Streptophyta</taxon>
        <taxon>Embryophyta</taxon>
        <taxon>Tracheophyta</taxon>
        <taxon>Spermatophyta</taxon>
        <taxon>Magnoliopsida</taxon>
        <taxon>eudicotyledons</taxon>
        <taxon>Gunneridae</taxon>
        <taxon>Pentapetalae</taxon>
        <taxon>asterids</taxon>
        <taxon>campanulids</taxon>
        <taxon>Asterales</taxon>
        <taxon>Asteraceae</taxon>
        <taxon>Asteroideae</taxon>
        <taxon>Anthemideae</taxon>
        <taxon>Anthemidinae</taxon>
        <taxon>Tanacetum</taxon>
    </lineage>
</organism>
<dbReference type="EMBL" id="BQNB010016315">
    <property type="protein sequence ID" value="GJT50382.1"/>
    <property type="molecule type" value="Genomic_DNA"/>
</dbReference>
<keyword evidence="2" id="KW-1133">Transmembrane helix</keyword>
<feature type="region of interest" description="Disordered" evidence="1">
    <location>
        <begin position="16"/>
        <end position="39"/>
    </location>
</feature>
<reference evidence="3" key="2">
    <citation type="submission" date="2022-01" db="EMBL/GenBank/DDBJ databases">
        <authorList>
            <person name="Yamashiro T."/>
            <person name="Shiraishi A."/>
            <person name="Satake H."/>
            <person name="Nakayama K."/>
        </authorList>
    </citation>
    <scope>NUCLEOTIDE SEQUENCE</scope>
</reference>
<evidence type="ECO:0000313" key="3">
    <source>
        <dbReference type="EMBL" id="GJT50382.1"/>
    </source>
</evidence>
<feature type="region of interest" description="Disordered" evidence="1">
    <location>
        <begin position="61"/>
        <end position="87"/>
    </location>
</feature>
<name>A0ABQ5EIN7_9ASTR</name>
<evidence type="ECO:0000256" key="1">
    <source>
        <dbReference type="SAM" id="MobiDB-lite"/>
    </source>
</evidence>
<sequence>MHAVLLRIKLLKSSDSESHASCDSKHQEPDQRHPTDRSRQHPFLLVDLILLASRNRPAVHSAGSRISPASVPAGRSDSAASRNRPAVNSAGATQIMLVGLKSQQRFLLVGDQIKGRHCKNLEVELVRISGKGPSTSKHDFGNVTILRALQNFTCFLYHKFVIKRTKFSSQTLIVWCFPKNSNADASKRVPFSMEKLKKKCMSLSLKDLKILTSQSMYTEWLSSEWTSSALEPGMMIVYFSVTHKTTEDVSIDRLSSSRRFQGYNFGETVADGSFSSQDKFVPRYVLTKYRLGIFSACSRHQVYSMTSHMNAVKKIFKYLKGHQNVGCVLKILLSRLEFTVTVIMLVLMGIGNPLQVDVNFWEEGSLDPELLLDNVNTAASCTLFLLTRLVSAGCSMVLLVVIFPAARLVSAGFIFPAARLVSAGCTMVLFGVVAIVPAGFFVPAGRYGLCCW</sequence>
<protein>
    <submittedName>
        <fullName evidence="3">Uncharacterized protein</fullName>
    </submittedName>
</protein>
<keyword evidence="2" id="KW-0472">Membrane</keyword>
<feature type="transmembrane region" description="Helical" evidence="2">
    <location>
        <begin position="397"/>
        <end position="415"/>
    </location>
</feature>
<proteinExistence type="predicted"/>
<reference evidence="3" key="1">
    <citation type="journal article" date="2022" name="Int. J. Mol. Sci.">
        <title>Draft Genome of Tanacetum Coccineum: Genomic Comparison of Closely Related Tanacetum-Family Plants.</title>
        <authorList>
            <person name="Yamashiro T."/>
            <person name="Shiraishi A."/>
            <person name="Nakayama K."/>
            <person name="Satake H."/>
        </authorList>
    </citation>
    <scope>NUCLEOTIDE SEQUENCE</scope>
</reference>
<gene>
    <name evidence="3" type="ORF">Tco_0976539</name>
</gene>
<dbReference type="Proteomes" id="UP001151760">
    <property type="component" value="Unassembled WGS sequence"/>
</dbReference>
<evidence type="ECO:0000313" key="4">
    <source>
        <dbReference type="Proteomes" id="UP001151760"/>
    </source>
</evidence>